<gene>
    <name evidence="2" type="ORF">FAZ98_30890</name>
</gene>
<dbReference type="PANTHER" id="PTHR43123:SF4">
    <property type="entry name" value="POLYSACCHARIDE DEACETYLASE"/>
    <property type="match status" value="1"/>
</dbReference>
<proteinExistence type="predicted"/>
<dbReference type="GO" id="GO:0016810">
    <property type="term" value="F:hydrolase activity, acting on carbon-nitrogen (but not peptide) bonds"/>
    <property type="evidence" value="ECO:0007669"/>
    <property type="project" value="InterPro"/>
</dbReference>
<protein>
    <submittedName>
        <fullName evidence="2">Polysaccharide deacetylase family protein</fullName>
    </submittedName>
</protein>
<dbReference type="AlphaFoldDB" id="A0A7Z2JIX7"/>
<evidence type="ECO:0000313" key="2">
    <source>
        <dbReference type="EMBL" id="QGZ66216.1"/>
    </source>
</evidence>
<keyword evidence="3" id="KW-1185">Reference proteome</keyword>
<dbReference type="InterPro" id="IPR002509">
    <property type="entry name" value="NODB_dom"/>
</dbReference>
<dbReference type="Pfam" id="PF01522">
    <property type="entry name" value="Polysacc_deac_1"/>
    <property type="match status" value="1"/>
</dbReference>
<dbReference type="Gene3D" id="3.20.20.370">
    <property type="entry name" value="Glycoside hydrolase/deacetylase"/>
    <property type="match status" value="1"/>
</dbReference>
<dbReference type="GO" id="GO:0005975">
    <property type="term" value="P:carbohydrate metabolic process"/>
    <property type="evidence" value="ECO:0007669"/>
    <property type="project" value="InterPro"/>
</dbReference>
<dbReference type="PROSITE" id="PS51677">
    <property type="entry name" value="NODB"/>
    <property type="match status" value="1"/>
</dbReference>
<name>A0A7Z2JIX7_9BURK</name>
<dbReference type="InterPro" id="IPR011330">
    <property type="entry name" value="Glyco_hydro/deAcase_b/a-brl"/>
</dbReference>
<dbReference type="CDD" id="cd10979">
    <property type="entry name" value="CE4_PuuE_like"/>
    <property type="match status" value="1"/>
</dbReference>
<evidence type="ECO:0000259" key="1">
    <source>
        <dbReference type="PROSITE" id="PS51677"/>
    </source>
</evidence>
<dbReference type="EMBL" id="CP046916">
    <property type="protein sequence ID" value="QGZ66216.1"/>
    <property type="molecule type" value="Genomic_DNA"/>
</dbReference>
<dbReference type="Proteomes" id="UP000433577">
    <property type="component" value="Chromosome 4"/>
</dbReference>
<accession>A0A7Z2JIX7</accession>
<dbReference type="KEGG" id="pacs:FAZ98_30890"/>
<dbReference type="OrthoDB" id="9787041at2"/>
<organism evidence="2 3">
    <name type="scientific">Paraburkholderia acidisoli</name>
    <dbReference type="NCBI Taxonomy" id="2571748"/>
    <lineage>
        <taxon>Bacteria</taxon>
        <taxon>Pseudomonadati</taxon>
        <taxon>Pseudomonadota</taxon>
        <taxon>Betaproteobacteria</taxon>
        <taxon>Burkholderiales</taxon>
        <taxon>Burkholderiaceae</taxon>
        <taxon>Paraburkholderia</taxon>
    </lineage>
</organism>
<evidence type="ECO:0000313" key="3">
    <source>
        <dbReference type="Proteomes" id="UP000433577"/>
    </source>
</evidence>
<dbReference type="PANTHER" id="PTHR43123">
    <property type="entry name" value="POLYSACCHARIDE DEACETYLASE-RELATED"/>
    <property type="match status" value="1"/>
</dbReference>
<sequence>MSLDQEYLEYPLRRYGMDHERYDWSMLPQRQGVKWGNENRVALWIVPALEWFPLNMQGKPFKPMGAMQTAYPDFRHYTLRDYGNRVGIFRIMEALEQYGLKASAAMNAAVAVRYPALVKACVDRGWEIVANGLDMDHLHHGGMSEEEERGLIAKSLDILRKASGQPVRGWLSPAKSESWNTPDLLKEAGVDYVCDWVNDDMPYPMNTRAGEIHSMPHPIDIDDATILVQNHHTEDDFRDQLIDQFDVLYKESSADNGRVMAISLHPWVIGQPYRIRALEEALAHITRHRGVWSATGSEILDAWKAGQSAR</sequence>
<dbReference type="RefSeq" id="WP_158957427.1">
    <property type="nucleotide sequence ID" value="NZ_CP046916.1"/>
</dbReference>
<feature type="domain" description="NodB homology" evidence="1">
    <location>
        <begin position="74"/>
        <end position="294"/>
    </location>
</feature>
<reference evidence="2 3" key="1">
    <citation type="submission" date="2019-12" db="EMBL/GenBank/DDBJ databases">
        <title>Paraburkholderia acidiphila 7Q-K02 sp. nov and Paraburkholderia acidisoli DHF22 sp. nov., two strains isolated from forest soil.</title>
        <authorList>
            <person name="Gao Z."/>
            <person name="Qiu L."/>
        </authorList>
    </citation>
    <scope>NUCLEOTIDE SEQUENCE [LARGE SCALE GENOMIC DNA]</scope>
    <source>
        <strain evidence="2 3">DHF22</strain>
    </source>
</reference>
<dbReference type="SUPFAM" id="SSF88713">
    <property type="entry name" value="Glycoside hydrolase/deacetylase"/>
    <property type="match status" value="1"/>
</dbReference>